<gene>
    <name evidence="2" type="ORF">DPMN_071860</name>
</gene>
<sequence>MLFLVVVAEGAIGGNGSVVVVAIVVVVVEVAIVAVAEVGVLLLSHPGSSYNNNNRYNGIV</sequence>
<dbReference type="EMBL" id="JAIWYP010000014">
    <property type="protein sequence ID" value="KAH3712181.1"/>
    <property type="molecule type" value="Genomic_DNA"/>
</dbReference>
<reference evidence="2" key="2">
    <citation type="submission" date="2020-11" db="EMBL/GenBank/DDBJ databases">
        <authorList>
            <person name="McCartney M.A."/>
            <person name="Auch B."/>
            <person name="Kono T."/>
            <person name="Mallez S."/>
            <person name="Becker A."/>
            <person name="Gohl D.M."/>
            <person name="Silverstein K.A.T."/>
            <person name="Koren S."/>
            <person name="Bechman K.B."/>
            <person name="Herman A."/>
            <person name="Abrahante J.E."/>
            <person name="Garbe J."/>
        </authorList>
    </citation>
    <scope>NUCLEOTIDE SEQUENCE</scope>
    <source>
        <strain evidence="2">Duluth1</strain>
        <tissue evidence="2">Whole animal</tissue>
    </source>
</reference>
<evidence type="ECO:0000313" key="2">
    <source>
        <dbReference type="EMBL" id="KAH3712181.1"/>
    </source>
</evidence>
<accession>A0A9D3Z7I7</accession>
<evidence type="ECO:0000256" key="1">
    <source>
        <dbReference type="SAM" id="Phobius"/>
    </source>
</evidence>
<keyword evidence="1" id="KW-1133">Transmembrane helix</keyword>
<name>A0A9D3Z7I7_DREPO</name>
<proteinExistence type="predicted"/>
<keyword evidence="3" id="KW-1185">Reference proteome</keyword>
<evidence type="ECO:0000313" key="3">
    <source>
        <dbReference type="Proteomes" id="UP000828390"/>
    </source>
</evidence>
<dbReference type="AlphaFoldDB" id="A0A9D3Z7I7"/>
<protein>
    <submittedName>
        <fullName evidence="2">Uncharacterized protein</fullName>
    </submittedName>
</protein>
<dbReference type="Proteomes" id="UP000828390">
    <property type="component" value="Unassembled WGS sequence"/>
</dbReference>
<keyword evidence="1" id="KW-0472">Membrane</keyword>
<organism evidence="2 3">
    <name type="scientific">Dreissena polymorpha</name>
    <name type="common">Zebra mussel</name>
    <name type="synonym">Mytilus polymorpha</name>
    <dbReference type="NCBI Taxonomy" id="45954"/>
    <lineage>
        <taxon>Eukaryota</taxon>
        <taxon>Metazoa</taxon>
        <taxon>Spiralia</taxon>
        <taxon>Lophotrochozoa</taxon>
        <taxon>Mollusca</taxon>
        <taxon>Bivalvia</taxon>
        <taxon>Autobranchia</taxon>
        <taxon>Heteroconchia</taxon>
        <taxon>Euheterodonta</taxon>
        <taxon>Imparidentia</taxon>
        <taxon>Neoheterodontei</taxon>
        <taxon>Myida</taxon>
        <taxon>Dreissenoidea</taxon>
        <taxon>Dreissenidae</taxon>
        <taxon>Dreissena</taxon>
    </lineage>
</organism>
<comment type="caution">
    <text evidence="2">The sequence shown here is derived from an EMBL/GenBank/DDBJ whole genome shotgun (WGS) entry which is preliminary data.</text>
</comment>
<reference evidence="2" key="1">
    <citation type="journal article" date="2019" name="bioRxiv">
        <title>The Genome of the Zebra Mussel, Dreissena polymorpha: A Resource for Invasive Species Research.</title>
        <authorList>
            <person name="McCartney M.A."/>
            <person name="Auch B."/>
            <person name="Kono T."/>
            <person name="Mallez S."/>
            <person name="Zhang Y."/>
            <person name="Obille A."/>
            <person name="Becker A."/>
            <person name="Abrahante J.E."/>
            <person name="Garbe J."/>
            <person name="Badalamenti J.P."/>
            <person name="Herman A."/>
            <person name="Mangelson H."/>
            <person name="Liachko I."/>
            <person name="Sullivan S."/>
            <person name="Sone E.D."/>
            <person name="Koren S."/>
            <person name="Silverstein K.A.T."/>
            <person name="Beckman K.B."/>
            <person name="Gohl D.M."/>
        </authorList>
    </citation>
    <scope>NUCLEOTIDE SEQUENCE</scope>
    <source>
        <strain evidence="2">Duluth1</strain>
        <tissue evidence="2">Whole animal</tissue>
    </source>
</reference>
<keyword evidence="1" id="KW-0812">Transmembrane</keyword>
<feature type="transmembrane region" description="Helical" evidence="1">
    <location>
        <begin position="20"/>
        <end position="43"/>
    </location>
</feature>